<protein>
    <recommendedName>
        <fullName evidence="5">Apple domain-containing protein</fullName>
    </recommendedName>
</protein>
<proteinExistence type="predicted"/>
<dbReference type="GO" id="GO:0006644">
    <property type="term" value="P:phospholipid metabolic process"/>
    <property type="evidence" value="ECO:0007669"/>
    <property type="project" value="InterPro"/>
</dbReference>
<feature type="signal peptide" evidence="2">
    <location>
        <begin position="1"/>
        <end position="16"/>
    </location>
</feature>
<gene>
    <name evidence="3" type="ORF">ZT1A5_G9072</name>
</gene>
<accession>A0A1Y6LTA9</accession>
<dbReference type="SUPFAM" id="SSF48619">
    <property type="entry name" value="Phospholipase A2, PLA2"/>
    <property type="match status" value="1"/>
</dbReference>
<feature type="chain" id="PRO_5012848318" description="Apple domain-containing protein" evidence="2">
    <location>
        <begin position="17"/>
        <end position="873"/>
    </location>
</feature>
<dbReference type="GO" id="GO:0050482">
    <property type="term" value="P:arachidonate secretion"/>
    <property type="evidence" value="ECO:0007669"/>
    <property type="project" value="InterPro"/>
</dbReference>
<evidence type="ECO:0000313" key="3">
    <source>
        <dbReference type="EMBL" id="SMY27627.1"/>
    </source>
</evidence>
<feature type="region of interest" description="Disordered" evidence="1">
    <location>
        <begin position="235"/>
        <end position="270"/>
    </location>
</feature>
<feature type="compositionally biased region" description="Low complexity" evidence="1">
    <location>
        <begin position="235"/>
        <end position="255"/>
    </location>
</feature>
<evidence type="ECO:0008006" key="5">
    <source>
        <dbReference type="Google" id="ProtNLM"/>
    </source>
</evidence>
<organism evidence="3 4">
    <name type="scientific">Zymoseptoria tritici ST99CH_1A5</name>
    <dbReference type="NCBI Taxonomy" id="1276529"/>
    <lineage>
        <taxon>Eukaryota</taxon>
        <taxon>Fungi</taxon>
        <taxon>Dikarya</taxon>
        <taxon>Ascomycota</taxon>
        <taxon>Pezizomycotina</taxon>
        <taxon>Dothideomycetes</taxon>
        <taxon>Dothideomycetidae</taxon>
        <taxon>Mycosphaerellales</taxon>
        <taxon>Mycosphaerellaceae</taxon>
        <taxon>Zymoseptoria</taxon>
    </lineage>
</organism>
<sequence length="873" mass="93547">MKLFAGLLLALPFVDAIDCGITGYPVSWAYFSKTDANLATQKSCGALCKKSAKCNSFAVQPQCVESEKYPMEVLGPIVQGRGAHHLDHHNSATYYNKFATIDVNYIRKDNDNDNDNDNVFKGTGHFDSRKRLHYLDYQQCCRHIVDDQRRHEFDFGQRRCRCDIIDHQAFVDNLAGCMAQCKLGSKCRAFAVDDATCYLYDQGLDGNFGYDPDSKKIFYDAGCLITATATASSQTTSTTTLSTTDTTTSATTSSSEPAAVDSTTPTTSVGPFVFPTDDPNFPNNIVAYEDFTLDVVDMGVSPVTGLLADTSLQAPAPCVLNPTDPNALFELLSKEGMPLIANQAANSLSPLPSPTSQAAANALGPAEDFQVPHFSFQQPAGAPQGLYDILIVAPTPKFVAKAANGDIVLTDASTGAAGQTVNGQKLYTTIFGVNCQGFLSITQDGQSYTSNTDKGKINLIAASDGGKSMLTLPVTPIPSSRRRRRSIWNEGTAPRCPATPDFLTGQVRVQDPPVRPAQSNGCGGAASAKFVPNFSFGACCSGHDLCYDDCAKGNFETCNNEFRSCMRGQGCDELNHWYTWAFYRTCLATADFYYWTVTGDAARGAFNDATKDRCECKCPNNLTLCPKTSGGGVTCTDTTSTDMQNCGGCARKCPARARCSGGSCICPIDTCGNRCTDFQSSSNNCGSCGNVCASGYCYKGQCYDPPADTCTTASGFSNGDFARGGDGWTFGTLTGVAFDPVADDTASLQIGFRSQLLKKLTRTFETEVEMCPGVEYDLTFLWRRISGGDSCQMSLSFGDTQVFSGAVPDGQSWIDPSSHSTGSFQVGQNGVRQSSTSKNIYVKFSGAITCTNVAGGFGLRDEIRLDSFAISST</sequence>
<evidence type="ECO:0000256" key="1">
    <source>
        <dbReference type="SAM" id="MobiDB-lite"/>
    </source>
</evidence>
<evidence type="ECO:0000313" key="4">
    <source>
        <dbReference type="Proteomes" id="UP000215453"/>
    </source>
</evidence>
<dbReference type="InterPro" id="IPR036444">
    <property type="entry name" value="PLipase_A2_dom_sf"/>
</dbReference>
<evidence type="ECO:0000256" key="2">
    <source>
        <dbReference type="SAM" id="SignalP"/>
    </source>
</evidence>
<reference evidence="3 4" key="1">
    <citation type="submission" date="2016-10" db="EMBL/GenBank/DDBJ databases">
        <authorList>
            <person name="Varghese N."/>
        </authorList>
    </citation>
    <scope>NUCLEOTIDE SEQUENCE [LARGE SCALE GENOMIC DNA]</scope>
</reference>
<name>A0A1Y6LTA9_ZYMTR</name>
<keyword evidence="2" id="KW-0732">Signal</keyword>
<dbReference type="Proteomes" id="UP000215453">
    <property type="component" value="Chromosome 9"/>
</dbReference>
<dbReference type="EMBL" id="LT882684">
    <property type="protein sequence ID" value="SMY27627.1"/>
    <property type="molecule type" value="Genomic_DNA"/>
</dbReference>
<dbReference type="GO" id="GO:0004623">
    <property type="term" value="F:phospholipase A2 activity"/>
    <property type="evidence" value="ECO:0007669"/>
    <property type="project" value="InterPro"/>
</dbReference>
<dbReference type="AlphaFoldDB" id="A0A1Y6LTA9"/>